<protein>
    <submittedName>
        <fullName evidence="1">Uncharacterized protein</fullName>
    </submittedName>
</protein>
<name>A0ACB8URN4_9EURO</name>
<gene>
    <name evidence="1" type="ORF">LOY88_005413</name>
</gene>
<accession>A0ACB8URN4</accession>
<comment type="caution">
    <text evidence="1">The sequence shown here is derived from an EMBL/GenBank/DDBJ whole genome shotgun (WGS) entry which is preliminary data.</text>
</comment>
<organism evidence="1">
    <name type="scientific">Ophidiomyces ophidiicola</name>
    <dbReference type="NCBI Taxonomy" id="1387563"/>
    <lineage>
        <taxon>Eukaryota</taxon>
        <taxon>Fungi</taxon>
        <taxon>Dikarya</taxon>
        <taxon>Ascomycota</taxon>
        <taxon>Pezizomycotina</taxon>
        <taxon>Eurotiomycetes</taxon>
        <taxon>Eurotiomycetidae</taxon>
        <taxon>Onygenales</taxon>
        <taxon>Onygenaceae</taxon>
        <taxon>Ophidiomyces</taxon>
    </lineage>
</organism>
<dbReference type="EMBL" id="JALBCA010000095">
    <property type="protein sequence ID" value="KAI2383244.1"/>
    <property type="molecule type" value="Genomic_DNA"/>
</dbReference>
<evidence type="ECO:0000313" key="1">
    <source>
        <dbReference type="EMBL" id="KAI2383244.1"/>
    </source>
</evidence>
<reference evidence="1" key="1">
    <citation type="journal article" date="2022" name="bioRxiv">
        <title>Population genetic analysis of Ophidiomyces ophidiicola, the causative agent of snake fungal disease, indicates recent introductions to the USA.</title>
        <authorList>
            <person name="Ladner J.T."/>
            <person name="Palmer J.M."/>
            <person name="Ettinger C.L."/>
            <person name="Stajich J.E."/>
            <person name="Farrell T.M."/>
            <person name="Glorioso B.M."/>
            <person name="Lawson B."/>
            <person name="Price S.J."/>
            <person name="Stengle A.G."/>
            <person name="Grear D.A."/>
            <person name="Lorch J.M."/>
        </authorList>
    </citation>
    <scope>NUCLEOTIDE SEQUENCE</scope>
    <source>
        <strain evidence="1">NWHC 24266-5</strain>
    </source>
</reference>
<sequence length="523" mass="57612">MSISVELNTPLAEALNEVIQPKLVEVGWSTGGGDDSALAEYVILMLVNGKTQEQIASELANDLLGLGPDDTEAVDFSRWLFEQVEVSHKRLNGEPAEPEQPPAAQAIPSFSDETNGTDVMAADASMKMDTEMGDPQYLPQDSSIPSGPRTMRNTKHNGRGRLLNQITRAMDRSSESVLHRVRNQHGTERINTHREPPKGPRAFQSRGGRSGPGRPPGTMGMNAGMAATGMGGNGMQNMPNMMQMSPQQQLQMMALFEEQARMMAQFMPGFVAPAINPAFQNPQTRPQGRSLFDRAEMQSGRNTDFQKRHQNGRKFQDSNMDAETKPQESADTQMGDGPEQAESQDRGSSVCRFNLRCTNKDCPYAHQSPAAPEGTTIDVSDTCSFGAACKNRKCVGRHPSPAQKAIHQSEELCRYFPNCQNPHCHFKHPAMPLCRNGADCSIPGCKFTHQQMPCRYNPCLNPTCPYKHAEGQKGVFSDKVWTAHDSDKNGQHVSERKFVTEEDGEEELIKPSLPPSSEPEIVT</sequence>
<proteinExistence type="predicted"/>